<gene>
    <name evidence="1" type="ORF">DXB87_06310</name>
</gene>
<dbReference type="RefSeq" id="WP_010537185.1">
    <property type="nucleotide sequence ID" value="NZ_QSTW01000005.1"/>
</dbReference>
<name>A0A3E4ZAJ8_9BACT</name>
<proteinExistence type="predicted"/>
<protein>
    <submittedName>
        <fullName evidence="1">DUF2958 domain-containing protein</fullName>
    </submittedName>
</protein>
<dbReference type="InterPro" id="IPR021341">
    <property type="entry name" value="DUF2958"/>
</dbReference>
<sequence length="124" mass="14159">MTSRLITPQLAEQFKQYPLYSQDGKKKDAICQCVFFIGKVRWYVLEGQPEGNDFTLFSIVVGLADTEYGYASIKEMESISVDVGHNLPKIPILQDKSFKPCPIGNIPDERLQSFLSDMYDREEV</sequence>
<dbReference type="GeneID" id="302994505"/>
<dbReference type="EMBL" id="QSTW01000005">
    <property type="protein sequence ID" value="RGM92072.1"/>
    <property type="molecule type" value="Genomic_DNA"/>
</dbReference>
<dbReference type="Proteomes" id="UP000260814">
    <property type="component" value="Unassembled WGS sequence"/>
</dbReference>
<organism evidence="1 2">
    <name type="scientific">Phocaeicola plebeius</name>
    <dbReference type="NCBI Taxonomy" id="310297"/>
    <lineage>
        <taxon>Bacteria</taxon>
        <taxon>Pseudomonadati</taxon>
        <taxon>Bacteroidota</taxon>
        <taxon>Bacteroidia</taxon>
        <taxon>Bacteroidales</taxon>
        <taxon>Bacteroidaceae</taxon>
        <taxon>Phocaeicola</taxon>
    </lineage>
</organism>
<reference evidence="1 2" key="1">
    <citation type="submission" date="2018-08" db="EMBL/GenBank/DDBJ databases">
        <title>A genome reference for cultivated species of the human gut microbiota.</title>
        <authorList>
            <person name="Zou Y."/>
            <person name="Xue W."/>
            <person name="Luo G."/>
        </authorList>
    </citation>
    <scope>NUCLEOTIDE SEQUENCE [LARGE SCALE GENOMIC DNA]</scope>
    <source>
        <strain evidence="1 2">OM06-2</strain>
    </source>
</reference>
<accession>A0A3E4ZAJ8</accession>
<dbReference type="AlphaFoldDB" id="A0A3E4ZAJ8"/>
<evidence type="ECO:0000313" key="1">
    <source>
        <dbReference type="EMBL" id="RGM92072.1"/>
    </source>
</evidence>
<evidence type="ECO:0000313" key="2">
    <source>
        <dbReference type="Proteomes" id="UP000260814"/>
    </source>
</evidence>
<dbReference type="Pfam" id="PF11171">
    <property type="entry name" value="DUF2958"/>
    <property type="match status" value="1"/>
</dbReference>
<comment type="caution">
    <text evidence="1">The sequence shown here is derived from an EMBL/GenBank/DDBJ whole genome shotgun (WGS) entry which is preliminary data.</text>
</comment>